<dbReference type="EMBL" id="OZ034820">
    <property type="protein sequence ID" value="CAL1401728.1"/>
    <property type="molecule type" value="Genomic_DNA"/>
</dbReference>
<reference evidence="2 3" key="1">
    <citation type="submission" date="2024-04" db="EMBL/GenBank/DDBJ databases">
        <authorList>
            <person name="Fracassetti M."/>
        </authorList>
    </citation>
    <scope>NUCLEOTIDE SEQUENCE [LARGE SCALE GENOMIC DNA]</scope>
</reference>
<keyword evidence="1" id="KW-0732">Signal</keyword>
<accession>A0AAV2FVP0</accession>
<dbReference type="Proteomes" id="UP001497516">
    <property type="component" value="Chromosome 7"/>
</dbReference>
<organism evidence="2 3">
    <name type="scientific">Linum trigynum</name>
    <dbReference type="NCBI Taxonomy" id="586398"/>
    <lineage>
        <taxon>Eukaryota</taxon>
        <taxon>Viridiplantae</taxon>
        <taxon>Streptophyta</taxon>
        <taxon>Embryophyta</taxon>
        <taxon>Tracheophyta</taxon>
        <taxon>Spermatophyta</taxon>
        <taxon>Magnoliopsida</taxon>
        <taxon>eudicotyledons</taxon>
        <taxon>Gunneridae</taxon>
        <taxon>Pentapetalae</taxon>
        <taxon>rosids</taxon>
        <taxon>fabids</taxon>
        <taxon>Malpighiales</taxon>
        <taxon>Linaceae</taxon>
        <taxon>Linum</taxon>
    </lineage>
</organism>
<dbReference type="AlphaFoldDB" id="A0AAV2FVP0"/>
<name>A0AAV2FVP0_9ROSI</name>
<feature type="chain" id="PRO_5043427265" description="S-protein homolog" evidence="1">
    <location>
        <begin position="17"/>
        <end position="128"/>
    </location>
</feature>
<gene>
    <name evidence="2" type="ORF">LTRI10_LOCUS41772</name>
</gene>
<evidence type="ECO:0000313" key="3">
    <source>
        <dbReference type="Proteomes" id="UP001497516"/>
    </source>
</evidence>
<evidence type="ECO:0000313" key="2">
    <source>
        <dbReference type="EMBL" id="CAL1401728.1"/>
    </source>
</evidence>
<proteinExistence type="predicted"/>
<sequence length="128" mass="14831">MVVIITTLLLPSLVVPKDLFPSVNVTFENEVHHAVDLLCSFESTPRIRTLMPGDMAWWTVKDVLFPAVWCYLQVTDDFFGLFWGYFVSRKCGDGSNCRWRIKEDGLYYVQTNGELQYQWLFYGNGGFV</sequence>
<feature type="signal peptide" evidence="1">
    <location>
        <begin position="1"/>
        <end position="16"/>
    </location>
</feature>
<evidence type="ECO:0008006" key="4">
    <source>
        <dbReference type="Google" id="ProtNLM"/>
    </source>
</evidence>
<keyword evidence="3" id="KW-1185">Reference proteome</keyword>
<protein>
    <recommendedName>
        <fullName evidence="4">S-protein homolog</fullName>
    </recommendedName>
</protein>
<evidence type="ECO:0000256" key="1">
    <source>
        <dbReference type="SAM" id="SignalP"/>
    </source>
</evidence>